<accession>A0ABU0KJC7</accession>
<evidence type="ECO:0000313" key="2">
    <source>
        <dbReference type="Proteomes" id="UP001236795"/>
    </source>
</evidence>
<proteinExistence type="predicted"/>
<reference evidence="1 2" key="1">
    <citation type="submission" date="2023-07" db="EMBL/GenBank/DDBJ databases">
        <title>Genomic Encyclopedia of Type Strains, Phase IV (KMG-IV): sequencing the most valuable type-strain genomes for metagenomic binning, comparative biology and taxonomic classification.</title>
        <authorList>
            <person name="Goeker M."/>
        </authorList>
    </citation>
    <scope>NUCLEOTIDE SEQUENCE [LARGE SCALE GENOMIC DNA]</scope>
    <source>
        <strain evidence="1 2">DSM 40573</strain>
    </source>
</reference>
<keyword evidence="2" id="KW-1185">Reference proteome</keyword>
<sequence length="118" mass="12847">MLGEADNRLPLVSVPAAATTVIVGLRDKRMRERDEGEQEALFEEERRWAGCRPGAGFRAFEEWPPWAGCAHERQSPSRHIGLLASPPTGLWTTGDALCVWLDADQPAAAAGRLSCCAC</sequence>
<dbReference type="Proteomes" id="UP001236795">
    <property type="component" value="Unassembled WGS sequence"/>
</dbReference>
<name>A0ABU0KJC7_9ACTN</name>
<organism evidence="1 2">
    <name type="scientific">Streptomyces thermodiastaticus</name>
    <dbReference type="NCBI Taxonomy" id="44061"/>
    <lineage>
        <taxon>Bacteria</taxon>
        <taxon>Bacillati</taxon>
        <taxon>Actinomycetota</taxon>
        <taxon>Actinomycetes</taxon>
        <taxon>Kitasatosporales</taxon>
        <taxon>Streptomycetaceae</taxon>
        <taxon>Streptomyces</taxon>
    </lineage>
</organism>
<comment type="caution">
    <text evidence="1">The sequence shown here is derived from an EMBL/GenBank/DDBJ whole genome shotgun (WGS) entry which is preliminary data.</text>
</comment>
<gene>
    <name evidence="1" type="ORF">QO019_004390</name>
</gene>
<dbReference type="EMBL" id="JAUSWC010000016">
    <property type="protein sequence ID" value="MDQ0489513.1"/>
    <property type="molecule type" value="Genomic_DNA"/>
</dbReference>
<evidence type="ECO:0000313" key="1">
    <source>
        <dbReference type="EMBL" id="MDQ0489513.1"/>
    </source>
</evidence>
<protein>
    <submittedName>
        <fullName evidence="1">Uncharacterized protein</fullName>
    </submittedName>
</protein>